<reference evidence="3 5" key="3">
    <citation type="submission" date="2016-10" db="EMBL/GenBank/DDBJ databases">
        <authorList>
            <person name="Varghese N."/>
            <person name="Submissions S."/>
        </authorList>
    </citation>
    <scope>NUCLEOTIDE SEQUENCE [LARGE SCALE GENOMIC DNA]</scope>
    <source>
        <strain evidence="3 5">CGMCC 1.7071</strain>
    </source>
</reference>
<keyword evidence="1" id="KW-0472">Membrane</keyword>
<protein>
    <submittedName>
        <fullName evidence="3">Uncharacterized membrane protein HdeD, DUF308 family</fullName>
    </submittedName>
</protein>
<dbReference type="EMBL" id="FOCV01000022">
    <property type="protein sequence ID" value="SEO69409.1"/>
    <property type="molecule type" value="Genomic_DNA"/>
</dbReference>
<feature type="transmembrane region" description="Helical" evidence="1">
    <location>
        <begin position="71"/>
        <end position="89"/>
    </location>
</feature>
<keyword evidence="1" id="KW-0812">Transmembrane</keyword>
<organism evidence="2 4">
    <name type="scientific">Rhizobium tibeticum</name>
    <dbReference type="NCBI Taxonomy" id="501024"/>
    <lineage>
        <taxon>Bacteria</taxon>
        <taxon>Pseudomonadati</taxon>
        <taxon>Pseudomonadota</taxon>
        <taxon>Alphaproteobacteria</taxon>
        <taxon>Hyphomicrobiales</taxon>
        <taxon>Rhizobiaceae</taxon>
        <taxon>Rhizobium/Agrobacterium group</taxon>
        <taxon>Rhizobium</taxon>
    </lineage>
</organism>
<dbReference type="OrthoDB" id="960912at2"/>
<evidence type="ECO:0000313" key="5">
    <source>
        <dbReference type="Proteomes" id="UP000198939"/>
    </source>
</evidence>
<reference evidence="2" key="2">
    <citation type="submission" date="2016-10" db="EMBL/GenBank/DDBJ databases">
        <authorList>
            <person name="de Groot N.N."/>
        </authorList>
    </citation>
    <scope>NUCLEOTIDE SEQUENCE [LARGE SCALE GENOMIC DNA]</scope>
    <source>
        <strain evidence="2">CCBAU85039</strain>
    </source>
</reference>
<dbReference type="InterPro" id="IPR005325">
    <property type="entry name" value="DUF308_memb"/>
</dbReference>
<dbReference type="RefSeq" id="WP_072378472.1">
    <property type="nucleotide sequence ID" value="NZ_FNXB01000025.1"/>
</dbReference>
<feature type="transmembrane region" description="Helical" evidence="1">
    <location>
        <begin position="95"/>
        <end position="114"/>
    </location>
</feature>
<feature type="transmembrane region" description="Helical" evidence="1">
    <location>
        <begin position="20"/>
        <end position="50"/>
    </location>
</feature>
<gene>
    <name evidence="2" type="ORF">RTCCBAU85039_4354</name>
    <name evidence="3" type="ORF">SAMN05216228_102248</name>
</gene>
<evidence type="ECO:0000313" key="4">
    <source>
        <dbReference type="Proteomes" id="UP000183063"/>
    </source>
</evidence>
<evidence type="ECO:0000313" key="2">
    <source>
        <dbReference type="EMBL" id="SEI08613.1"/>
    </source>
</evidence>
<dbReference type="EMBL" id="FNXB01000025">
    <property type="protein sequence ID" value="SEI08613.1"/>
    <property type="molecule type" value="Genomic_DNA"/>
</dbReference>
<evidence type="ECO:0000313" key="3">
    <source>
        <dbReference type="EMBL" id="SEO69409.1"/>
    </source>
</evidence>
<proteinExistence type="predicted"/>
<name>A0A1H8RS19_9HYPH</name>
<sequence length="187" mass="19802">MTNQKSAQSNWLRSYYYVRAAFSIVWVAVAILSASNPILTSVLLVIYPAWDAVANVVDARSNGGFKANSSQTLNIFVSTVTTAAVILAATKSTFAVLAVFGVWAILSGVLQLMTGVSRRRDHGAQWAMILSGGQSCLAGGFMITQSLGGTPPSILDITPYAGFGAFYFLISAIWLAVSARRKATAAV</sequence>
<dbReference type="Pfam" id="PF03729">
    <property type="entry name" value="DUF308"/>
    <property type="match status" value="1"/>
</dbReference>
<feature type="transmembrane region" description="Helical" evidence="1">
    <location>
        <begin position="157"/>
        <end position="177"/>
    </location>
</feature>
<reference evidence="4" key="1">
    <citation type="submission" date="2016-10" db="EMBL/GenBank/DDBJ databases">
        <authorList>
            <person name="Wibberg D."/>
        </authorList>
    </citation>
    <scope>NUCLEOTIDE SEQUENCE [LARGE SCALE GENOMIC DNA]</scope>
</reference>
<dbReference type="STRING" id="501024.RTCCBAU85039_4354"/>
<evidence type="ECO:0000256" key="1">
    <source>
        <dbReference type="SAM" id="Phobius"/>
    </source>
</evidence>
<dbReference type="AlphaFoldDB" id="A0A1H8RS19"/>
<keyword evidence="1" id="KW-1133">Transmembrane helix</keyword>
<dbReference type="Proteomes" id="UP000198939">
    <property type="component" value="Unassembled WGS sequence"/>
</dbReference>
<dbReference type="Proteomes" id="UP000183063">
    <property type="component" value="Unassembled WGS sequence"/>
</dbReference>
<keyword evidence="5" id="KW-1185">Reference proteome</keyword>
<accession>A0A1H8RS19</accession>